<protein>
    <submittedName>
        <fullName evidence="2">UDP-N-acetylglucosamine 2-epimerase (Non-hydrolysing)/GDP/UDP-N,N'-diacetylbacillosamine 2-epimerase (Hydrolysing)</fullName>
    </submittedName>
</protein>
<dbReference type="InterPro" id="IPR020004">
    <property type="entry name" value="UDP-GlcNAc_Epase"/>
</dbReference>
<dbReference type="PANTHER" id="PTHR43174:SF3">
    <property type="entry name" value="UDP-N-ACETYLGLUCOSAMINE 2-EPIMERASE"/>
    <property type="match status" value="1"/>
</dbReference>
<dbReference type="InterPro" id="IPR003331">
    <property type="entry name" value="UDP_GlcNAc_Epimerase_2_dom"/>
</dbReference>
<dbReference type="EMBL" id="QRDW01000001">
    <property type="protein sequence ID" value="RED54104.1"/>
    <property type="molecule type" value="Genomic_DNA"/>
</dbReference>
<organism evidence="2 3">
    <name type="scientific">Aestuariispira insulae</name>
    <dbReference type="NCBI Taxonomy" id="1461337"/>
    <lineage>
        <taxon>Bacteria</taxon>
        <taxon>Pseudomonadati</taxon>
        <taxon>Pseudomonadota</taxon>
        <taxon>Alphaproteobacteria</taxon>
        <taxon>Rhodospirillales</taxon>
        <taxon>Kiloniellaceae</taxon>
        <taxon>Aestuariispira</taxon>
    </lineage>
</organism>
<evidence type="ECO:0000259" key="1">
    <source>
        <dbReference type="Pfam" id="PF02350"/>
    </source>
</evidence>
<feature type="domain" description="UDP-N-acetylglucosamine 2-epimerase" evidence="1">
    <location>
        <begin position="31"/>
        <end position="372"/>
    </location>
</feature>
<dbReference type="CDD" id="cd03786">
    <property type="entry name" value="GTB_UDP-GlcNAc_2-Epimerase"/>
    <property type="match status" value="1"/>
</dbReference>
<dbReference type="Gene3D" id="3.40.50.2000">
    <property type="entry name" value="Glycogen Phosphorylase B"/>
    <property type="match status" value="2"/>
</dbReference>
<dbReference type="PANTHER" id="PTHR43174">
    <property type="entry name" value="UDP-N-ACETYLGLUCOSAMINE 2-EPIMERASE"/>
    <property type="match status" value="1"/>
</dbReference>
<name>A0A3D9HX83_9PROT</name>
<evidence type="ECO:0000313" key="2">
    <source>
        <dbReference type="EMBL" id="RED54104.1"/>
    </source>
</evidence>
<accession>A0A3D9HX83</accession>
<gene>
    <name evidence="2" type="ORF">DFP90_101907</name>
</gene>
<dbReference type="GO" id="GO:0004553">
    <property type="term" value="F:hydrolase activity, hydrolyzing O-glycosyl compounds"/>
    <property type="evidence" value="ECO:0007669"/>
    <property type="project" value="InterPro"/>
</dbReference>
<comment type="caution">
    <text evidence="2">The sequence shown here is derived from an EMBL/GenBank/DDBJ whole genome shotgun (WGS) entry which is preliminary data.</text>
</comment>
<dbReference type="Proteomes" id="UP000256845">
    <property type="component" value="Unassembled WGS sequence"/>
</dbReference>
<dbReference type="GO" id="GO:0006047">
    <property type="term" value="P:UDP-N-acetylglucosamine metabolic process"/>
    <property type="evidence" value="ECO:0007669"/>
    <property type="project" value="InterPro"/>
</dbReference>
<dbReference type="RefSeq" id="WP_181905186.1">
    <property type="nucleotide sequence ID" value="NZ_QRDW01000001.1"/>
</dbReference>
<dbReference type="InterPro" id="IPR029767">
    <property type="entry name" value="WecB-like"/>
</dbReference>
<dbReference type="AlphaFoldDB" id="A0A3D9HX83"/>
<keyword evidence="3" id="KW-1185">Reference proteome</keyword>
<reference evidence="2 3" key="1">
    <citation type="submission" date="2018-07" db="EMBL/GenBank/DDBJ databases">
        <title>Genomic Encyclopedia of Type Strains, Phase III (KMG-III): the genomes of soil and plant-associated and newly described type strains.</title>
        <authorList>
            <person name="Whitman W."/>
        </authorList>
    </citation>
    <scope>NUCLEOTIDE SEQUENCE [LARGE SCALE GENOMIC DNA]</scope>
    <source>
        <strain evidence="2 3">CECT 8488</strain>
    </source>
</reference>
<dbReference type="NCBIfam" id="TIGR03568">
    <property type="entry name" value="NeuC_NnaA"/>
    <property type="match status" value="1"/>
</dbReference>
<dbReference type="Pfam" id="PF02350">
    <property type="entry name" value="Epimerase_2"/>
    <property type="match status" value="1"/>
</dbReference>
<evidence type="ECO:0000313" key="3">
    <source>
        <dbReference type="Proteomes" id="UP000256845"/>
    </source>
</evidence>
<dbReference type="SUPFAM" id="SSF53756">
    <property type="entry name" value="UDP-Glycosyltransferase/glycogen phosphorylase"/>
    <property type="match status" value="1"/>
</dbReference>
<sequence>MSERVVGPRRILVVTGSRADYGLLHWPMRLLQDHPAFHLQVAVTGMHLSDAHDETWKIIEQDGFPVDARIEMLIPGKDSPTDICQAMALGIAGFSQALPQLDPDLVVVLGDRFEIFAAATAASMCGFPIAHLCGGDLTLGAIDDAMRHAITKLSHLHFPSNDEAADRLMRMGEQPDRIHMIGSPGLDQIRHMAFKPRDEVFQAIGLAPGKKNLMVTLHPATLEQGDPLGQAQNLLEALDHFGQDLSIVLTGSNADTGGQAISGRFSHYADERPNAAFRANLGTDLYLNLLNQVDMVVGNSSSGLYEVPSFGIATVNIGSRQDGRLKAASVIDCGSLAEEVVAAMEKGFQADFSDVKNPYGDGCSSVRFVDRLTQVEDFTALMAKQFYEGPLDE</sequence>
<proteinExistence type="predicted"/>